<organism evidence="1 2">
    <name type="scientific">Halococcus saccharolyticus DSM 5350</name>
    <dbReference type="NCBI Taxonomy" id="1227455"/>
    <lineage>
        <taxon>Archaea</taxon>
        <taxon>Methanobacteriati</taxon>
        <taxon>Methanobacteriota</taxon>
        <taxon>Stenosarchaea group</taxon>
        <taxon>Halobacteria</taxon>
        <taxon>Halobacteriales</taxon>
        <taxon>Halococcaceae</taxon>
        <taxon>Halococcus</taxon>
    </lineage>
</organism>
<proteinExistence type="predicted"/>
<dbReference type="EMBL" id="AOMD01000002">
    <property type="protein sequence ID" value="EMA47881.1"/>
    <property type="molecule type" value="Genomic_DNA"/>
</dbReference>
<gene>
    <name evidence="1" type="ORF">C449_00375</name>
</gene>
<protein>
    <submittedName>
        <fullName evidence="1">Uncharacterized protein</fullName>
    </submittedName>
</protein>
<dbReference type="Proteomes" id="UP000011669">
    <property type="component" value="Unassembled WGS sequence"/>
</dbReference>
<keyword evidence="2" id="KW-1185">Reference proteome</keyword>
<reference evidence="1 2" key="1">
    <citation type="journal article" date="2014" name="PLoS Genet.">
        <title>Phylogenetically driven sequencing of extremely halophilic archaea reveals strategies for static and dynamic osmo-response.</title>
        <authorList>
            <person name="Becker E.A."/>
            <person name="Seitzer P.M."/>
            <person name="Tritt A."/>
            <person name="Larsen D."/>
            <person name="Krusor M."/>
            <person name="Yao A.I."/>
            <person name="Wu D."/>
            <person name="Madern D."/>
            <person name="Eisen J.A."/>
            <person name="Darling A.E."/>
            <person name="Facciotti M.T."/>
        </authorList>
    </citation>
    <scope>NUCLEOTIDE SEQUENCE [LARGE SCALE GENOMIC DNA]</scope>
    <source>
        <strain evidence="1 2">DSM 5350</strain>
    </source>
</reference>
<dbReference type="OrthoDB" id="248618at2157"/>
<dbReference type="RefSeq" id="WP_006075869.1">
    <property type="nucleotide sequence ID" value="NZ_AOMD01000002.1"/>
</dbReference>
<evidence type="ECO:0000313" key="2">
    <source>
        <dbReference type="Proteomes" id="UP000011669"/>
    </source>
</evidence>
<dbReference type="InParanoid" id="M0MQH1"/>
<dbReference type="PATRIC" id="fig|1227455.4.peg.75"/>
<evidence type="ECO:0000313" key="1">
    <source>
        <dbReference type="EMBL" id="EMA47881.1"/>
    </source>
</evidence>
<dbReference type="AlphaFoldDB" id="M0MQH1"/>
<dbReference type="STRING" id="1227455.C449_00375"/>
<accession>M0MQH1</accession>
<sequence>MSASAMSLWSDESTHALAADDYPIANRTVVEAALPYADTVFVCFDIEWLDEDLPDTADCEAVWTDVREEFEPLGEDRWDRDSPQFRAPLPDASGTVERLASLVDGIFGNHFLFRLALQRGGESIYFAVPHHDWTHIGVNWVGGEEFRSNVSDALAPLWACLVPDEIRIEWTKDGRQYRVETDSICVSTIDGSSTTCYGFHSVAGVTVEENGRRVSFREPDRNDSAGFAKRLLTSLYDRVVSPPDAFEFDDPATGREFARIVRETLAAYQPASGAE</sequence>
<name>M0MQH1_9EURY</name>
<comment type="caution">
    <text evidence="1">The sequence shown here is derived from an EMBL/GenBank/DDBJ whole genome shotgun (WGS) entry which is preliminary data.</text>
</comment>